<evidence type="ECO:0000313" key="8">
    <source>
        <dbReference type="Proteomes" id="UP001320843"/>
    </source>
</evidence>
<accession>A0ABT3DRH7</accession>
<reference evidence="7 8" key="1">
    <citation type="submission" date="2022-06" db="EMBL/GenBank/DDBJ databases">
        <title>Dynamics of rice microbiomes reveals core vertical transmitted seed endophytes.</title>
        <authorList>
            <person name="Liao K."/>
            <person name="Zhang X."/>
        </authorList>
    </citation>
    <scope>NUCLEOTIDE SEQUENCE [LARGE SCALE GENOMIC DNA]</scope>
    <source>
        <strain evidence="7 8">YT10-10-1</strain>
    </source>
</reference>
<evidence type="ECO:0000256" key="1">
    <source>
        <dbReference type="ARBA" id="ARBA00006594"/>
    </source>
</evidence>
<keyword evidence="4" id="KW-0808">Transferase</keyword>
<organism evidence="7 8">
    <name type="scientific">Xanthomonas sacchari</name>
    <dbReference type="NCBI Taxonomy" id="56458"/>
    <lineage>
        <taxon>Bacteria</taxon>
        <taxon>Pseudomonadati</taxon>
        <taxon>Pseudomonadota</taxon>
        <taxon>Gammaproteobacteria</taxon>
        <taxon>Lysobacterales</taxon>
        <taxon>Lysobacteraceae</taxon>
        <taxon>Xanthomonas</taxon>
    </lineage>
</organism>
<dbReference type="PANTHER" id="PTHR30481:SF2">
    <property type="entry name" value="SITE-SPECIFIC DNA-METHYLTRANSFERASE (ADENINE-SPECIFIC)"/>
    <property type="match status" value="1"/>
</dbReference>
<dbReference type="EC" id="2.1.1.72" evidence="2"/>
<comment type="caution">
    <text evidence="7">The sequence shown here is derived from an EMBL/GenBank/DDBJ whole genome shotgun (WGS) entry which is preliminary data.</text>
</comment>
<dbReference type="PRINTS" id="PR00505">
    <property type="entry name" value="D12N6MTFRASE"/>
</dbReference>
<dbReference type="PIRSF" id="PIRSF000398">
    <property type="entry name" value="M_m6A_EcoRV"/>
    <property type="match status" value="1"/>
</dbReference>
<comment type="similarity">
    <text evidence="1">Belongs to the N(4)/N(6)-methyltransferase family.</text>
</comment>
<evidence type="ECO:0000256" key="2">
    <source>
        <dbReference type="ARBA" id="ARBA00011900"/>
    </source>
</evidence>
<dbReference type="InterPro" id="IPR023095">
    <property type="entry name" value="Ade_MeTrfase_dom_2"/>
</dbReference>
<dbReference type="InterPro" id="IPR012327">
    <property type="entry name" value="MeTrfase_D12"/>
</dbReference>
<protein>
    <recommendedName>
        <fullName evidence="2">site-specific DNA-methyltransferase (adenine-specific)</fullName>
        <ecNumber evidence="2">2.1.1.72</ecNumber>
    </recommendedName>
</protein>
<evidence type="ECO:0000256" key="5">
    <source>
        <dbReference type="ARBA" id="ARBA00022691"/>
    </source>
</evidence>
<dbReference type="SUPFAM" id="SSF53335">
    <property type="entry name" value="S-adenosyl-L-methionine-dependent methyltransferases"/>
    <property type="match status" value="1"/>
</dbReference>
<keyword evidence="8" id="KW-1185">Reference proteome</keyword>
<gene>
    <name evidence="7" type="ORF">NB700_000165</name>
</gene>
<evidence type="ECO:0000313" key="7">
    <source>
        <dbReference type="EMBL" id="MCW0397609.1"/>
    </source>
</evidence>
<evidence type="ECO:0000256" key="3">
    <source>
        <dbReference type="ARBA" id="ARBA00022603"/>
    </source>
</evidence>
<dbReference type="Gene3D" id="1.10.1020.10">
    <property type="entry name" value="Adenine-specific Methyltransferase, Domain 2"/>
    <property type="match status" value="1"/>
</dbReference>
<comment type="catalytic activity">
    <reaction evidence="6">
        <text>a 2'-deoxyadenosine in DNA + S-adenosyl-L-methionine = an N(6)-methyl-2'-deoxyadenosine in DNA + S-adenosyl-L-homocysteine + H(+)</text>
        <dbReference type="Rhea" id="RHEA:15197"/>
        <dbReference type="Rhea" id="RHEA-COMP:12418"/>
        <dbReference type="Rhea" id="RHEA-COMP:12419"/>
        <dbReference type="ChEBI" id="CHEBI:15378"/>
        <dbReference type="ChEBI" id="CHEBI:57856"/>
        <dbReference type="ChEBI" id="CHEBI:59789"/>
        <dbReference type="ChEBI" id="CHEBI:90615"/>
        <dbReference type="ChEBI" id="CHEBI:90616"/>
        <dbReference type="EC" id="2.1.1.72"/>
    </reaction>
</comment>
<dbReference type="InterPro" id="IPR012263">
    <property type="entry name" value="M_m6A_EcoRV"/>
</dbReference>
<dbReference type="RefSeq" id="WP_267081884.1">
    <property type="nucleotide sequence ID" value="NZ_CP099530.1"/>
</dbReference>
<sequence>MKSEPRPSFYTPLRYPGGKGKLVPYVKKIMEANNLVDGSYVEPYAGGAAVAMELVLQEYAKKVYINDISSGVAAFWRSLLDDTDRLCALIQDTKVTIEEWHLQKQVQKEPESYDDLTLGFSTFFLNRTNRSGILGAGVIGGKGQTGKWKLDARFNKDDLIQRIHAIARVRDRIEFHQLDAIKFLDLVAPKLPAKSLIYLDPPYYVKGSDLYLHHYQHDDHVKIAKRVARLKSKNWIVSYDNAEPIHGMYEKFPGIVYGLSYSAQDRYKGAEAMFFSEKLIIPELVRPMHLINSTVIDLKKASQ</sequence>
<evidence type="ECO:0000256" key="6">
    <source>
        <dbReference type="ARBA" id="ARBA00047942"/>
    </source>
</evidence>
<dbReference type="Gene3D" id="3.40.50.150">
    <property type="entry name" value="Vaccinia Virus protein VP39"/>
    <property type="match status" value="1"/>
</dbReference>
<dbReference type="PANTHER" id="PTHR30481">
    <property type="entry name" value="DNA ADENINE METHYLASE"/>
    <property type="match status" value="1"/>
</dbReference>
<keyword evidence="3" id="KW-0489">Methyltransferase</keyword>
<dbReference type="Proteomes" id="UP001320843">
    <property type="component" value="Unassembled WGS sequence"/>
</dbReference>
<keyword evidence="5" id="KW-0949">S-adenosyl-L-methionine</keyword>
<dbReference type="EMBL" id="JANFWR010000001">
    <property type="protein sequence ID" value="MCW0397609.1"/>
    <property type="molecule type" value="Genomic_DNA"/>
</dbReference>
<evidence type="ECO:0000256" key="4">
    <source>
        <dbReference type="ARBA" id="ARBA00022679"/>
    </source>
</evidence>
<proteinExistence type="inferred from homology"/>
<dbReference type="InterPro" id="IPR029063">
    <property type="entry name" value="SAM-dependent_MTases_sf"/>
</dbReference>
<dbReference type="Pfam" id="PF02086">
    <property type="entry name" value="MethyltransfD12"/>
    <property type="match status" value="1"/>
</dbReference>
<name>A0ABT3DRH7_9XANT</name>